<keyword evidence="19" id="KW-0653">Protein transport</keyword>
<dbReference type="Pfam" id="PF22597">
    <property type="entry name" value="DYN_lid"/>
    <property type="match status" value="1"/>
</dbReference>
<dbReference type="Pfam" id="PF05047">
    <property type="entry name" value="L51_S25_CI-B8"/>
    <property type="match status" value="1"/>
</dbReference>
<dbReference type="GO" id="GO:0045505">
    <property type="term" value="F:dynein intermediate chain binding"/>
    <property type="evidence" value="ECO:0007669"/>
    <property type="project" value="InterPro"/>
</dbReference>
<evidence type="ECO:0000256" key="20">
    <source>
        <dbReference type="ARBA" id="ARBA00022989"/>
    </source>
</evidence>
<evidence type="ECO:0000256" key="30">
    <source>
        <dbReference type="SAM" id="MobiDB-lite"/>
    </source>
</evidence>
<dbReference type="InterPro" id="IPR042222">
    <property type="entry name" value="Dynein_2_N"/>
</dbReference>
<sequence>MASKLAPATKPLFRAQLTSRPSNGHVAFIPQIRKVVFEYCEKWASSANTRTYLHNHLEELARANPHVEVVVRQRNQKQPIVRGFYLNDNEKVIGLNGFEVTAIQKKVQLLLDSSGAKIKPLKRRTVESFLLFAAQSSCMNAPIPAALLQAVYSRRQSINKRLRVCAWQQYSNHRRRAFVDDDQINPFKHVRVHSQAGSISSEASTSSTLVESPDVPESFLDDEHVMMHLEHMHPIYEAPEHYIPSAPSSILLPEQPAATPTPASSSHHLLSPSQPAGGSRLWLHRRRHPTVPTPSITVPSTRSSFLTSLWYSRWPKSESEDPIFGQTTPRALSPHRQQHHPDELEQDRSLSKERERPPSTLSAPRSILTRSDSRGKRSLRSVKGSVKFVEKPKLWEYEEYYGEYGRNRDRDLSFERRERWRGGSDEADADDDADSVITLPPPMARDRARSESFLRRFIGSSGKSHARGHGKRVKGKVTGVGEKLVISGPMPLARASSLRDLKDANKVGGKGDFREKNSSMASVDSGAKKENSEHEFWIRLRRVHARLEGAFGGVRLQDAEEEQHRSELPVRAENEANGETYAATHQGSHPGGGVFTEQYVMHSGMNEMRTLLQRVDITDCVQQMLDKSWTLGTYISPRLKAHFAVHQDGPLLLRGTGDPNERNLDPNLNTGFLVRAHQRDLIHISSLKEQTEDILRARLGSRWLTRYDKEVDFLVKFIYLTLTTGRSIQTLGEEYTDTWLQQGRTRIPHIRAALVLLPTLPAYLLARLGPLLSSRNKRMKIAMKGTVNVLEVLTEVNLAFFYLRGTYYDLVKRVLGVQHISAIPEDPRSRPPSYSLLGVLILIRLVYRFTTFLRSRSSKNISHPPSLSTGSEMVSGHPYPVDSNEPHIDTHPVSSLLNVVYPESAPALPAEEDELTVLDVSSVSAELRAGRSCNSSTAAAVTFITFVQDLKRKTKTWGPMIELCASGEKTLERFRYQFPDDWLYSDQLRGEWSAYNEILKRKNDSIQEQLAGLQLKIVAEDKIVENKINDILVEWEQTRPVQGNMRADTAMNTINVFEGKLNRVQEEYDLVCRAKEALDLELIRHTRLEPVFEELRDLKAVWTALSGIWSQISELRELAWATVQPRKLRQHIDGLLSSTKDMPTRMRQYAAFEYVQDVLRGLLKSNALIGELKSEALKDRHWRQLFKALRMPSQPSLTLMTLGNVYDLDLKKNESLIKEVIIQAQGEMALEEYIKQVKEVWTNYTLDLVNYQNKCRLIRGWDDLFNKCSENLNSLVAMKLSPYYKVFEEEASSWEEKLNRIHVLFDVWIDVQRQWVYLEGIFSGSADIKHLLPVETARFQNINAEFLTVMKKVYKSPFVVDVMNIPGIQKSLERLADLLNKIQKALGEYLERERASFPRFYFVGDEDLLEIIGNSKDILRIMKHLKKMFAGISTVMLDDELTQIQGMASREGEEVIFTEPILLKDYPKINDWLAKIESSMRVSLAQLLCNAVEELQAFYGTGSALPMSTFIAWVETFPAQLVTLAVQVSWTASIETSFESSQSLQAPLDTVRQSLDLLADVVLTELSPVTRRKCEHLITELVHQRDVTRQLIQQKAVDNKAFSWLYQMRYYLDRSVENPLDRLAILVADASFPYGWEYLGVPDRLVQTPLTDRCYLTLTQALDNQLGGSPFGPAGTGKTESVKALGVQLGRFVLVFCCDETFDFQAMGRIFVGLCQVGAWGCFDEFNRLEERILSAVSQQVQSIQQGLSALVKNPNAEIELVGKNLKINKNIGIFITTNPNYAGRSQLPPNLTKLFRPMAMTRPDRELIAQVMLFSQGFRTAESLASKIVPFFNLCDEQLSPQPHYDFGLRALKAVLSSAGILKRERLQTARDSGEGEDVGGLSDVISEQVILIQSVTETIVPKLVADDVPLLTNLLADVFPGTDYIPVDLDALRQQIGGVCEERRLVQGERWVSKILQLYQIQKIQHGLMMVGPSGSGKTNAWQVLLAALERLDGIEGVSYVIDPKAMDKDALYGTLDPTTREWNDGLFTHVLRKIVDDVRGESGKRHWIIFDGDVDPEWVENLNSVLDDNKLLTLPNGERLNLPPNVRIMFEVEHLRYATLATVSRCGMIWFSDDIVEPSMVYRQYLDTLASVPLDAEDDDSLDFPGRRTDDAGSDAVNANLITQKQVASILERYFSEGELVSAALEFAASIEHIMDFTVTRALNTLFSLINKTVRNILEYNTQHSDFPLTAEPIEQYVCKRLLVSIIWAFSGDAKLELRADMGDFLRKQTGIDLPLLAPGSSLLDFDVQVANGEWAAWAARVPQIEIEAQAVTASDVVVPTMDTVRHEEVLYSWLSEHKPLMLCGPPGSGKTMTLFSALRKLPDMEVVGLNFSSATTPELILKTFEQYCEYRKTPNGVILAPVQLGRWLVVFCDEINLPAADKYGTQRVISFIRQLVESGGYWRTSDLSWVKLERIQFVGACNPPTDPGRVPLSHRFLRHAPLVMVDYPGEVSLKQIYGTYNRGILKVVPNLRTYAEPLTDAMVAFYLASQKRFTTDIQAHYVYSPRELTRWVRGIYEAIRPLEVLSVEGLVRVWAHEALRLFQDRLVAEEERQWTDDNIDNTALELFPTINKDEALARPILFSNWTSKNYIPVDREVLREYTKARLRVFYEEELDVPLVLFNDVLDHVLRIDRVFRQIQGHLLLIGVSGSGKTTLSRFVAWMNGLSIFQIKVSNKYTGDDFDEDLRTVLRRAGTKGEKICFIMDESNVLDSGFLERMNTLLANAEVPGLFEGDEHSALMTACKEGSQRDGLMLDSHEELYRWFTQQVAKNLHVVFTMNPPENGLASRAATSPALFNRCVLDWFGDWSDQAFYQVGMEFTHTLDLDLSSYQPPAHFPIAYRELSMPPIHRTAVVNALVHVHLSLYQINLRLSRRQGRYNYVTPRHYLDFINHYVRLYNEKRDELEEQQRHLHVGLDKLRDTVTQVEELRKSLAIKRTELEDKNAEANEKLKQMVSDQQEAEQKKAASIEIQAALAKQDKHIEQRRAVVMADLADAEPAVLDAQAAVSSIKRQHLQEVRTMANPPEAVKLAMESVCTVLGHKIDSWRTVQGIIRRDDFIQRIVNFDTTNQMTKHLRELMKKDFLSRPSFNFETVQRASKACGPLVKWVLAQVRFSEILDKVEPLRDEVQSLETQAEQTKQQAATIITMISELEASITRYKEEYALLISQTQAIKAEMDRVQGKVDRSMKLLESLSSERARWESGSRTFDAEMSTIVGDVLLSAAFLAYGGFFDQHYREVMWQEWMSHLVEANITFKPELSFTEYLSTADDRLSWQSKGLPSDNLCTENAIMMKRFSRYPLIIDPTGQATAFLLNEYKDRKITVTSFLDEAFLKVLESALRFGNPLLVQDVEHLDPILNAVLNKEIRRTGGRVLIRLGNQDIDFSPSFTMFLSTRDPSVEFSPDICSRVTFVNFTMTRSSLQSQSLDQVLKVERPDTEQKRTDLMKVQGEFRVRLRTLEKLLLQALNESTGNILDDDKVIDTLETLKREAAEITRKVEETDVVMREVEQVTAEYLPLAQACSSIFFILEQLNLANHFYQFSLRFFLDIFDYILHHNPNLQGVTDHSARRDILMKDLFLVVYKRTSRALLHKDHVMLAVLLSQVKLRGVEEIVDELEFLLESGDGAIATAGGPASPEISILTSDQQQRLDIYAKQSLFKPVLTHVLEHESDWIAFLESDNPELLVPSPWEPATPAVEAIRSLLIIKCFRPDRLLQATAVFVGVVFETDISAESAYDLGNMVANEVPTQTPLALVSVAGYDASYRVENLVSNTQARCTSVAMGSQEGFGLADQAIGVASRQGTWVLLKNVHLAPQWLGQLEKKLQTLNAHRNFRLFLTMEANLSIPVNILRQSRVIMNEPPPGIKANLLDSLRSIPVVRLSQGPAEKVRLYFLLAWFHAVVQERLRYVPLGWSKTYDFNDSDMAAAFTTIDTWLHAIAKGRANVDPEHIPWDALRTLIKQSVYGGRVDSDFDQRIIDAFVDGLFTPAAYNVDFNLVSGTNAAQALTAPDGTKLDQFLSWVRGLPDREPPSWLSLPPTAERVIAVVQGNELLGKLRKMRTLTDDDDDTAPTAGPSKGQTSQQPAWMRTLLERCLEWLAQLPSVFNTLQNQAGDSQDPLYRLFSREGSIGQKLLSQVRKDLADVVKVCEGELKQTNHLRTLMSSLTKATIPTHWRRYKIKKTMSVSEWIPDLARRLAQLDNLATLDSLSNVEIWLGGLFYPEAYITATRQAVAHRKKWSLETLHMRLDIERVNDPNAFIVDGLALDGAVWAEERLVLNEGESVRLNPSQIRWIQADESDTEREKFANLPVYLNNDRSDVLFTVDLPFDDSAGSLVATRAVCLTAGG</sequence>
<dbReference type="FunFam" id="3.40.50.300:FF:000517">
    <property type="entry name" value="Cytoplasmic dynein heavy chain 1"/>
    <property type="match status" value="1"/>
</dbReference>
<keyword evidence="34" id="KW-1185">Reference proteome</keyword>
<evidence type="ECO:0000256" key="6">
    <source>
        <dbReference type="ARBA" id="ARBA00008887"/>
    </source>
</evidence>
<dbReference type="FunFam" id="1.20.920.30:FF:000001">
    <property type="entry name" value="Cytoplasmic dynein heavy chain 1"/>
    <property type="match status" value="1"/>
</dbReference>
<dbReference type="InterPro" id="IPR043157">
    <property type="entry name" value="Dynein_AAA1S"/>
</dbReference>
<dbReference type="Proteomes" id="UP000310158">
    <property type="component" value="Unassembled WGS sequence"/>
</dbReference>
<evidence type="ECO:0000256" key="25">
    <source>
        <dbReference type="ARBA" id="ARBA00023140"/>
    </source>
</evidence>
<dbReference type="Pfam" id="PF18198">
    <property type="entry name" value="AAA_lid_11"/>
    <property type="match status" value="1"/>
</dbReference>
<dbReference type="SUPFAM" id="SSF52540">
    <property type="entry name" value="P-loop containing nucleoside triphosphate hydrolases"/>
    <property type="match status" value="4"/>
</dbReference>
<feature type="domain" description="Ribosomal protein/NADH dehydrogenase" evidence="32">
    <location>
        <begin position="41"/>
        <end position="114"/>
    </location>
</feature>
<evidence type="ECO:0000256" key="9">
    <source>
        <dbReference type="ARBA" id="ARBA00022448"/>
    </source>
</evidence>
<evidence type="ECO:0000256" key="10">
    <source>
        <dbReference type="ARBA" id="ARBA00022490"/>
    </source>
</evidence>
<dbReference type="FunFam" id="1.10.287.2620:FF:000001">
    <property type="entry name" value="Cytoplasmic dynein heavy chain 1"/>
    <property type="match status" value="1"/>
</dbReference>
<keyword evidence="27" id="KW-0206">Cytoskeleton</keyword>
<evidence type="ECO:0000256" key="28">
    <source>
        <dbReference type="ARBA" id="ARBA00033439"/>
    </source>
</evidence>
<dbReference type="InterPro" id="IPR006845">
    <property type="entry name" value="Pex_N"/>
</dbReference>
<dbReference type="GO" id="GO:0016567">
    <property type="term" value="P:protein ubiquitination"/>
    <property type="evidence" value="ECO:0007669"/>
    <property type="project" value="UniProtKB-ARBA"/>
</dbReference>
<protein>
    <recommendedName>
        <fullName evidence="8">Dynein heavy chain, cytoplasmic</fullName>
    </recommendedName>
    <alternativeName>
        <fullName evidence="28">Dynein heavy chain, cytosolic</fullName>
    </alternativeName>
</protein>
<name>A0A4S4LXQ0_9AGAM</name>
<evidence type="ECO:0000313" key="34">
    <source>
        <dbReference type="Proteomes" id="UP000310158"/>
    </source>
</evidence>
<gene>
    <name evidence="33" type="ORF">EW146_g3545</name>
</gene>
<dbReference type="InterPro" id="IPR043160">
    <property type="entry name" value="Dynein_C_barrel"/>
</dbReference>
<dbReference type="InterPro" id="IPR035706">
    <property type="entry name" value="AAA_9"/>
</dbReference>
<evidence type="ECO:0000256" key="24">
    <source>
        <dbReference type="ARBA" id="ARBA00023136"/>
    </source>
</evidence>
<dbReference type="FunFam" id="1.20.920.20:FF:000002">
    <property type="entry name" value="Cytoplasmic dynein 1 heavy chain"/>
    <property type="match status" value="1"/>
</dbReference>
<dbReference type="Gene3D" id="1.10.287.2620">
    <property type="match status" value="1"/>
</dbReference>
<dbReference type="SMART" id="SM00916">
    <property type="entry name" value="L51_S25_CI-B8"/>
    <property type="match status" value="1"/>
</dbReference>
<comment type="pathway">
    <text evidence="4">Protein modification; protein ubiquitination.</text>
</comment>
<feature type="coiled-coil region" evidence="29">
    <location>
        <begin position="2958"/>
        <end position="3006"/>
    </location>
</feature>
<dbReference type="Gene3D" id="1.10.472.130">
    <property type="match status" value="1"/>
</dbReference>
<evidence type="ECO:0000256" key="19">
    <source>
        <dbReference type="ARBA" id="ARBA00022927"/>
    </source>
</evidence>
<keyword evidence="16" id="KW-0863">Zinc-finger</keyword>
<dbReference type="InterPro" id="IPR024743">
    <property type="entry name" value="Dynein_HC_stalk"/>
</dbReference>
<feature type="compositionally biased region" description="Basic and acidic residues" evidence="30">
    <location>
        <begin position="339"/>
        <end position="357"/>
    </location>
</feature>
<feature type="compositionally biased region" description="Low complexity" evidence="30">
    <location>
        <begin position="195"/>
        <end position="212"/>
    </location>
</feature>
<evidence type="ECO:0000256" key="14">
    <source>
        <dbReference type="ARBA" id="ARBA00022737"/>
    </source>
</evidence>
<dbReference type="Gene3D" id="1.20.140.100">
    <property type="entry name" value="Dynein heavy chain, N-terminal domain 2"/>
    <property type="match status" value="1"/>
</dbReference>
<dbReference type="Pfam" id="PF12781">
    <property type="entry name" value="AAA_9"/>
    <property type="match status" value="1"/>
</dbReference>
<feature type="compositionally biased region" description="Basic and acidic residues" evidence="30">
    <location>
        <begin position="506"/>
        <end position="517"/>
    </location>
</feature>
<accession>A0A4S4LXQ0</accession>
<dbReference type="Gene3D" id="1.20.920.30">
    <property type="match status" value="1"/>
</dbReference>
<dbReference type="InterPro" id="IPR013602">
    <property type="entry name" value="Dynein_heavy_linker"/>
</dbReference>
<dbReference type="GO" id="GO:0005858">
    <property type="term" value="C:axonemal dynein complex"/>
    <property type="evidence" value="ECO:0007669"/>
    <property type="project" value="TreeGrafter"/>
</dbReference>
<comment type="subcellular location">
    <subcellularLocation>
        <location evidence="2">Cytoplasm</location>
        <location evidence="2">Cytoskeleton</location>
    </subcellularLocation>
    <subcellularLocation>
        <location evidence="1">Mitochondrion</location>
    </subcellularLocation>
    <subcellularLocation>
        <location evidence="3">Peroxisome membrane</location>
        <topology evidence="3">Multi-pass membrane protein</topology>
    </subcellularLocation>
</comment>
<evidence type="ECO:0000256" key="4">
    <source>
        <dbReference type="ARBA" id="ARBA00004906"/>
    </source>
</evidence>
<evidence type="ECO:0000256" key="11">
    <source>
        <dbReference type="ARBA" id="ARBA00022692"/>
    </source>
</evidence>
<keyword evidence="12" id="KW-0493">Microtubule</keyword>
<dbReference type="Gene3D" id="1.10.8.1220">
    <property type="match status" value="1"/>
</dbReference>
<dbReference type="GO" id="GO:0005778">
    <property type="term" value="C:peroxisomal membrane"/>
    <property type="evidence" value="ECO:0007669"/>
    <property type="project" value="UniProtKB-SubCell"/>
</dbReference>
<evidence type="ECO:0000256" key="18">
    <source>
        <dbReference type="ARBA" id="ARBA00022840"/>
    </source>
</evidence>
<dbReference type="GO" id="GO:0008569">
    <property type="term" value="F:minus-end-directed microtubule motor activity"/>
    <property type="evidence" value="ECO:0007669"/>
    <property type="project" value="InterPro"/>
</dbReference>
<evidence type="ECO:0000256" key="15">
    <source>
        <dbReference type="ARBA" id="ARBA00022741"/>
    </source>
</evidence>
<evidence type="ECO:0000256" key="2">
    <source>
        <dbReference type="ARBA" id="ARBA00004245"/>
    </source>
</evidence>
<evidence type="ECO:0000259" key="32">
    <source>
        <dbReference type="SMART" id="SM00916"/>
    </source>
</evidence>
<dbReference type="FunFam" id="3.20.180.20:FF:000002">
    <property type="entry name" value="Cytoplasmic dynein heavy chain 1"/>
    <property type="match status" value="1"/>
</dbReference>
<dbReference type="GO" id="GO:0072384">
    <property type="term" value="P:organelle transport along microtubule"/>
    <property type="evidence" value="ECO:0007669"/>
    <property type="project" value="UniProtKB-ARBA"/>
</dbReference>
<keyword evidence="23" id="KW-0496">Mitochondrion</keyword>
<keyword evidence="17" id="KW-0862">Zinc</keyword>
<dbReference type="Pfam" id="PF18199">
    <property type="entry name" value="Dynein_C"/>
    <property type="match status" value="1"/>
</dbReference>
<dbReference type="CDD" id="cd00009">
    <property type="entry name" value="AAA"/>
    <property type="match status" value="2"/>
</dbReference>
<dbReference type="GO" id="GO:0008270">
    <property type="term" value="F:zinc ion binding"/>
    <property type="evidence" value="ECO:0007669"/>
    <property type="project" value="UniProtKB-KW"/>
</dbReference>
<comment type="similarity">
    <text evidence="5">Belongs to the pex2/pex10/pex12 family.</text>
</comment>
<keyword evidence="18" id="KW-0067">ATP-binding</keyword>
<dbReference type="SUPFAM" id="SSF52833">
    <property type="entry name" value="Thioredoxin-like"/>
    <property type="match status" value="1"/>
</dbReference>
<keyword evidence="25" id="KW-0576">Peroxisome</keyword>
<evidence type="ECO:0000256" key="8">
    <source>
        <dbReference type="ARBA" id="ARBA00022197"/>
    </source>
</evidence>
<evidence type="ECO:0000256" key="7">
    <source>
        <dbReference type="ARBA" id="ARBA00011655"/>
    </source>
</evidence>
<dbReference type="FunFam" id="1.10.8.1220:FF:000002">
    <property type="entry name" value="cytoplasmic dynein 1 heavy chain 1-like"/>
    <property type="match status" value="1"/>
</dbReference>
<keyword evidence="11" id="KW-0812">Transmembrane</keyword>
<dbReference type="PANTHER" id="PTHR46532">
    <property type="entry name" value="MALE FERTILITY FACTOR KL5"/>
    <property type="match status" value="1"/>
</dbReference>
<evidence type="ECO:0000256" key="23">
    <source>
        <dbReference type="ARBA" id="ARBA00023128"/>
    </source>
</evidence>
<dbReference type="Pfam" id="PF12774">
    <property type="entry name" value="AAA_6"/>
    <property type="match status" value="1"/>
</dbReference>
<keyword evidence="9" id="KW-0813">Transport</keyword>
<dbReference type="InterPro" id="IPR026983">
    <property type="entry name" value="DHC"/>
</dbReference>
<comment type="caution">
    <text evidence="33">The sequence shown here is derived from an EMBL/GenBank/DDBJ whole genome shotgun (WGS) entry which is preliminary data.</text>
</comment>
<evidence type="ECO:0000256" key="21">
    <source>
        <dbReference type="ARBA" id="ARBA00023017"/>
    </source>
</evidence>
<dbReference type="Gene3D" id="3.10.490.20">
    <property type="match status" value="1"/>
</dbReference>
<dbReference type="Gene3D" id="1.20.1270.280">
    <property type="match status" value="1"/>
</dbReference>
<dbReference type="FunFam" id="3.40.50.300:FF:000373">
    <property type="entry name" value="Cytoplasmic dynein heavy chain 2"/>
    <property type="match status" value="1"/>
</dbReference>
<dbReference type="FunFam" id="1.10.8.710:FF:000005">
    <property type="entry name" value="Cytoplasmic dynein heavy chain 1"/>
    <property type="match status" value="1"/>
</dbReference>
<dbReference type="Gene3D" id="3.40.30.10">
    <property type="entry name" value="Glutaredoxin"/>
    <property type="match status" value="1"/>
</dbReference>
<comment type="subunit">
    <text evidence="7">Consists of at least two heavy chains and a number of intermediate and light chains.</text>
</comment>
<dbReference type="GO" id="GO:0007097">
    <property type="term" value="P:nuclear migration"/>
    <property type="evidence" value="ECO:0007669"/>
    <property type="project" value="UniProtKB-ARBA"/>
</dbReference>
<dbReference type="PANTHER" id="PTHR46532:SF4">
    <property type="entry name" value="AAA+ ATPASE DOMAIN-CONTAINING PROTEIN"/>
    <property type="match status" value="1"/>
</dbReference>
<evidence type="ECO:0000256" key="29">
    <source>
        <dbReference type="SAM" id="Coils"/>
    </source>
</evidence>
<dbReference type="FunFam" id="1.10.8.720:FF:000003">
    <property type="entry name" value="Cytoplasmic dynein heavy chain 2"/>
    <property type="match status" value="1"/>
</dbReference>
<reference evidence="33 34" key="1">
    <citation type="submission" date="2019-02" db="EMBL/GenBank/DDBJ databases">
        <title>Genome sequencing of the rare red list fungi Bondarzewia mesenterica.</title>
        <authorList>
            <person name="Buettner E."/>
            <person name="Kellner H."/>
        </authorList>
    </citation>
    <scope>NUCLEOTIDE SEQUENCE [LARGE SCALE GENOMIC DNA]</scope>
    <source>
        <strain evidence="33 34">DSM 108281</strain>
    </source>
</reference>
<dbReference type="Pfam" id="PF12780">
    <property type="entry name" value="AAA_8"/>
    <property type="match status" value="1"/>
</dbReference>
<dbReference type="InterPro" id="IPR041658">
    <property type="entry name" value="AAA_lid_11"/>
</dbReference>
<feature type="domain" description="AAA+ ATPase" evidence="31">
    <location>
        <begin position="2682"/>
        <end position="2848"/>
    </location>
</feature>
<dbReference type="Pfam" id="PF03028">
    <property type="entry name" value="Dynein_heavy"/>
    <property type="match status" value="1"/>
</dbReference>
<feature type="coiled-coil region" evidence="29">
    <location>
        <begin position="3163"/>
        <end position="3211"/>
    </location>
</feature>
<evidence type="ECO:0000256" key="26">
    <source>
        <dbReference type="ARBA" id="ARBA00023175"/>
    </source>
</evidence>
<dbReference type="GO" id="GO:0051959">
    <property type="term" value="F:dynein light intermediate chain binding"/>
    <property type="evidence" value="ECO:0007669"/>
    <property type="project" value="InterPro"/>
</dbReference>
<dbReference type="InterPro" id="IPR041466">
    <property type="entry name" value="Dynein_AAA5_ext"/>
</dbReference>
<dbReference type="Gene3D" id="6.10.140.1060">
    <property type="match status" value="1"/>
</dbReference>
<dbReference type="FunFam" id="1.20.58.1120:FF:000013">
    <property type="entry name" value="Dynein heavy chain-like protein"/>
    <property type="match status" value="1"/>
</dbReference>
<evidence type="ECO:0000256" key="1">
    <source>
        <dbReference type="ARBA" id="ARBA00004173"/>
    </source>
</evidence>
<dbReference type="OrthoDB" id="447173at2759"/>
<dbReference type="InterPro" id="IPR024317">
    <property type="entry name" value="Dynein_heavy_chain_D4_dom"/>
</dbReference>
<dbReference type="FunFam" id="3.40.50.300:FF:000122">
    <property type="entry name" value="Cytoplasmic dynein 1 heavy chain"/>
    <property type="match status" value="1"/>
</dbReference>
<feature type="region of interest" description="Disordered" evidence="30">
    <location>
        <begin position="246"/>
        <end position="280"/>
    </location>
</feature>
<keyword evidence="13" id="KW-0479">Metal-binding</keyword>
<organism evidence="33 34">
    <name type="scientific">Bondarzewia mesenterica</name>
    <dbReference type="NCBI Taxonomy" id="1095465"/>
    <lineage>
        <taxon>Eukaryota</taxon>
        <taxon>Fungi</taxon>
        <taxon>Dikarya</taxon>
        <taxon>Basidiomycota</taxon>
        <taxon>Agaricomycotina</taxon>
        <taxon>Agaricomycetes</taxon>
        <taxon>Russulales</taxon>
        <taxon>Bondarzewiaceae</taxon>
        <taxon>Bondarzewia</taxon>
    </lineage>
</organism>
<dbReference type="InterPro" id="IPR042228">
    <property type="entry name" value="Dynein_linker_3"/>
</dbReference>
<dbReference type="SMART" id="SM00382">
    <property type="entry name" value="AAA"/>
    <property type="match status" value="3"/>
</dbReference>
<dbReference type="InterPro" id="IPR003593">
    <property type="entry name" value="AAA+_ATPase"/>
</dbReference>
<keyword evidence="20" id="KW-1133">Transmembrane helix</keyword>
<dbReference type="FunFam" id="1.20.1270.280:FF:000004">
    <property type="entry name" value="Cytoplasmic dynein heavy chain 2"/>
    <property type="match status" value="1"/>
</dbReference>
<dbReference type="InterPro" id="IPR054354">
    <property type="entry name" value="DYNC2H1-like_lid"/>
</dbReference>
<dbReference type="Pfam" id="PF12775">
    <property type="entry name" value="AAA_7"/>
    <property type="match status" value="1"/>
</dbReference>
<keyword evidence="14" id="KW-0677">Repeat</keyword>
<comment type="similarity">
    <text evidence="6">Belongs to the dynein heavy chain family.</text>
</comment>
<dbReference type="FunFam" id="3.10.490.20:FF:000004">
    <property type="entry name" value="Cytoplasmic dynein heavy chain 2"/>
    <property type="match status" value="1"/>
</dbReference>
<evidence type="ECO:0000256" key="27">
    <source>
        <dbReference type="ARBA" id="ARBA00023212"/>
    </source>
</evidence>
<feature type="domain" description="AAA+ ATPase" evidence="31">
    <location>
        <begin position="2340"/>
        <end position="2490"/>
    </location>
</feature>
<dbReference type="Gene3D" id="3.40.50.300">
    <property type="entry name" value="P-loop containing nucleotide triphosphate hydrolases"/>
    <property type="match status" value="5"/>
</dbReference>
<evidence type="ECO:0000256" key="12">
    <source>
        <dbReference type="ARBA" id="ARBA00022701"/>
    </source>
</evidence>
<dbReference type="EMBL" id="SGPL01000120">
    <property type="protein sequence ID" value="THH17225.1"/>
    <property type="molecule type" value="Genomic_DNA"/>
</dbReference>
<dbReference type="GO" id="GO:0016562">
    <property type="term" value="P:protein import into peroxisome matrix, receptor recycling"/>
    <property type="evidence" value="ECO:0007669"/>
    <property type="project" value="UniProtKB-ARBA"/>
</dbReference>
<evidence type="ECO:0000256" key="3">
    <source>
        <dbReference type="ARBA" id="ARBA00004585"/>
    </source>
</evidence>
<feature type="region of interest" description="Disordered" evidence="30">
    <location>
        <begin position="4098"/>
        <end position="4121"/>
    </location>
</feature>
<evidence type="ECO:0000256" key="16">
    <source>
        <dbReference type="ARBA" id="ARBA00022771"/>
    </source>
</evidence>
<dbReference type="InterPro" id="IPR027417">
    <property type="entry name" value="P-loop_NTPase"/>
</dbReference>
<dbReference type="FunFam" id="3.40.50.300:FF:000071">
    <property type="entry name" value="Cytoplasmic dynein heavy chain 1"/>
    <property type="match status" value="1"/>
</dbReference>
<dbReference type="InterPro" id="IPR036249">
    <property type="entry name" value="Thioredoxin-like_sf"/>
</dbReference>
<dbReference type="InterPro" id="IPR007741">
    <property type="entry name" value="Ribosomal_mL43/mS25/NADH_DH"/>
</dbReference>
<dbReference type="InterPro" id="IPR042219">
    <property type="entry name" value="AAA_lid_11_sf"/>
</dbReference>
<dbReference type="GO" id="GO:0005524">
    <property type="term" value="F:ATP binding"/>
    <property type="evidence" value="ECO:0007669"/>
    <property type="project" value="UniProtKB-KW"/>
</dbReference>
<feature type="region of interest" description="Disordered" evidence="30">
    <location>
        <begin position="195"/>
        <end position="214"/>
    </location>
</feature>
<keyword evidence="26" id="KW-0505">Motor protein</keyword>
<evidence type="ECO:0000256" key="5">
    <source>
        <dbReference type="ARBA" id="ARBA00008704"/>
    </source>
</evidence>
<keyword evidence="22 29" id="KW-0175">Coiled coil</keyword>
<dbReference type="FunFam" id="1.10.472.130:FF:000002">
    <property type="entry name" value="Cytoplasmic dynein heavy chain 1"/>
    <property type="match status" value="1"/>
</dbReference>
<feature type="compositionally biased region" description="Acidic residues" evidence="30">
    <location>
        <begin position="425"/>
        <end position="434"/>
    </location>
</feature>
<dbReference type="Gene3D" id="1.20.58.1120">
    <property type="match status" value="1"/>
</dbReference>
<evidence type="ECO:0000256" key="22">
    <source>
        <dbReference type="ARBA" id="ARBA00023054"/>
    </source>
</evidence>
<evidence type="ECO:0000313" key="33">
    <source>
        <dbReference type="EMBL" id="THH17225.1"/>
    </source>
</evidence>
<feature type="domain" description="AAA+ ATPase" evidence="31">
    <location>
        <begin position="1667"/>
        <end position="1814"/>
    </location>
</feature>
<evidence type="ECO:0000256" key="17">
    <source>
        <dbReference type="ARBA" id="ARBA00022833"/>
    </source>
</evidence>
<dbReference type="InterPro" id="IPR041228">
    <property type="entry name" value="Dynein_C"/>
</dbReference>
<dbReference type="Gene3D" id="1.10.8.710">
    <property type="match status" value="1"/>
</dbReference>
<evidence type="ECO:0000259" key="31">
    <source>
        <dbReference type="SMART" id="SM00382"/>
    </source>
</evidence>
<dbReference type="Pfam" id="PF17852">
    <property type="entry name" value="Dynein_AAA_lid"/>
    <property type="match status" value="1"/>
</dbReference>
<dbReference type="Pfam" id="PF12777">
    <property type="entry name" value="MT"/>
    <property type="match status" value="1"/>
</dbReference>
<dbReference type="Pfam" id="PF04757">
    <property type="entry name" value="Pex2_Pex12"/>
    <property type="match status" value="1"/>
</dbReference>
<keyword evidence="21" id="KW-0243">Dynein</keyword>
<keyword evidence="24" id="KW-0472">Membrane</keyword>
<dbReference type="Gene3D" id="3.20.180.20">
    <property type="entry name" value="Dynein heavy chain, N-terminal domain 2"/>
    <property type="match status" value="1"/>
</dbReference>
<feature type="region of interest" description="Disordered" evidence="30">
    <location>
        <begin position="506"/>
        <end position="527"/>
    </location>
</feature>
<feature type="compositionally biased region" description="Low complexity" evidence="30">
    <location>
        <begin position="263"/>
        <end position="276"/>
    </location>
</feature>
<dbReference type="InterPro" id="IPR035699">
    <property type="entry name" value="AAA_6"/>
</dbReference>
<dbReference type="Gene3D" id="1.20.920.20">
    <property type="match status" value="2"/>
</dbReference>
<dbReference type="Gene3D" id="1.10.8.720">
    <property type="entry name" value="Region D6 of dynein motor"/>
    <property type="match status" value="1"/>
</dbReference>
<dbReference type="Pfam" id="PF08393">
    <property type="entry name" value="DHC_N2"/>
    <property type="match status" value="1"/>
</dbReference>
<feature type="region of interest" description="Disordered" evidence="30">
    <location>
        <begin position="317"/>
        <end position="381"/>
    </location>
</feature>
<dbReference type="GO" id="GO:0005874">
    <property type="term" value="C:microtubule"/>
    <property type="evidence" value="ECO:0007669"/>
    <property type="project" value="UniProtKB-KW"/>
</dbReference>
<dbReference type="InterPro" id="IPR004273">
    <property type="entry name" value="Dynein_heavy_D6_P-loop"/>
</dbReference>
<keyword evidence="10" id="KW-0963">Cytoplasm</keyword>
<evidence type="ECO:0000256" key="13">
    <source>
        <dbReference type="ARBA" id="ARBA00022723"/>
    </source>
</evidence>
<feature type="region of interest" description="Disordered" evidence="30">
    <location>
        <begin position="421"/>
        <end position="442"/>
    </location>
</feature>
<keyword evidence="15" id="KW-0547">Nucleotide-binding</keyword>
<dbReference type="GO" id="GO:0005739">
    <property type="term" value="C:mitochondrion"/>
    <property type="evidence" value="ECO:0007669"/>
    <property type="project" value="UniProtKB-SubCell"/>
</dbReference>
<proteinExistence type="inferred from homology"/>
<dbReference type="FunFam" id="1.20.140.100:FF:000002">
    <property type="entry name" value="Cytoplasmic dynein heavy chain 1"/>
    <property type="match status" value="1"/>
</dbReference>